<gene>
    <name evidence="1" type="ORF">DSO57_1035111</name>
</gene>
<dbReference type="Proteomes" id="UP001165960">
    <property type="component" value="Unassembled WGS sequence"/>
</dbReference>
<comment type="caution">
    <text evidence="1">The sequence shown here is derived from an EMBL/GenBank/DDBJ whole genome shotgun (WGS) entry which is preliminary data.</text>
</comment>
<evidence type="ECO:0000313" key="1">
    <source>
        <dbReference type="EMBL" id="KAJ9079460.1"/>
    </source>
</evidence>
<proteinExistence type="predicted"/>
<dbReference type="EMBL" id="QTSX02001724">
    <property type="protein sequence ID" value="KAJ9079460.1"/>
    <property type="molecule type" value="Genomic_DNA"/>
</dbReference>
<keyword evidence="2" id="KW-1185">Reference proteome</keyword>
<sequence>MSMSLKLIIGISVGLCSTVLSSFGIALQRKSHLLLAPTQGFWSTSTGQLLNRHLWGVGFIIYLLSAITGSIFSIGSLPVTLLAPIGAFSLVCNALFARLLLKDTWSWQAGVGTLIILLGATVVGIFGSLPESERSLDDLLVLYSRPQFILYFAIQNVFIIIFMVWNAFNAQRIDAATQSKSFGRDKLPFSNLTLPVNRTIVGLIYGALSNLIATQGILFAKSGIELLSLTIGGRDQFDRPLAWVVVGMLILTALIQLYYLNRAVAFCDIVLLMPCNYCVYNVSCLLNGLVYYNQWSLLEWWKLLLVLIGTLVLTLGVVVLSLRPQAPAIVNFSPLATDAELACLVSGDTTPPCTESLCRELAQPLPHLLKTPRWLDEDSPLLKSTSPYSSNYGSTPTLGSAPNSPCLPKRPVSPSLSF</sequence>
<name>A0ACC2TY57_9FUNG</name>
<reference evidence="1" key="1">
    <citation type="submission" date="2022-04" db="EMBL/GenBank/DDBJ databases">
        <title>Genome of the entomopathogenic fungus Entomophthora muscae.</title>
        <authorList>
            <person name="Elya C."/>
            <person name="Lovett B.R."/>
            <person name="Lee E."/>
            <person name="Macias A.M."/>
            <person name="Hajek A.E."/>
            <person name="De Bivort B.L."/>
            <person name="Kasson M.T."/>
            <person name="De Fine Licht H.H."/>
            <person name="Stajich J.E."/>
        </authorList>
    </citation>
    <scope>NUCLEOTIDE SEQUENCE</scope>
    <source>
        <strain evidence="1">Berkeley</strain>
    </source>
</reference>
<organism evidence="1 2">
    <name type="scientific">Entomophthora muscae</name>
    <dbReference type="NCBI Taxonomy" id="34485"/>
    <lineage>
        <taxon>Eukaryota</taxon>
        <taxon>Fungi</taxon>
        <taxon>Fungi incertae sedis</taxon>
        <taxon>Zoopagomycota</taxon>
        <taxon>Entomophthoromycotina</taxon>
        <taxon>Entomophthoromycetes</taxon>
        <taxon>Entomophthorales</taxon>
        <taxon>Entomophthoraceae</taxon>
        <taxon>Entomophthora</taxon>
    </lineage>
</organism>
<accession>A0ACC2TY57</accession>
<protein>
    <submittedName>
        <fullName evidence="1">Uncharacterized protein</fullName>
    </submittedName>
</protein>
<evidence type="ECO:0000313" key="2">
    <source>
        <dbReference type="Proteomes" id="UP001165960"/>
    </source>
</evidence>